<dbReference type="PROSITE" id="PS00107">
    <property type="entry name" value="PROTEIN_KINASE_ATP"/>
    <property type="match status" value="1"/>
</dbReference>
<dbReference type="PANTHER" id="PTHR32411">
    <property type="entry name" value="CYSTEINE-RICH REPEAT SECRETORY PROTEIN 38-RELATED"/>
    <property type="match status" value="1"/>
</dbReference>
<dbReference type="FunFam" id="3.30.430.20:FF:000002">
    <property type="entry name" value="Cysteine-rich receptor-like protein kinase 10"/>
    <property type="match status" value="1"/>
</dbReference>
<dbReference type="Gene3D" id="3.30.430.20">
    <property type="entry name" value="Gnk2 domain, C-X8-C-X2-C motif"/>
    <property type="match status" value="2"/>
</dbReference>
<dbReference type="PROSITE" id="PS50011">
    <property type="entry name" value="PROTEIN_KINASE_DOM"/>
    <property type="match status" value="1"/>
</dbReference>
<evidence type="ECO:0000256" key="7">
    <source>
        <dbReference type="ARBA" id="ARBA00022692"/>
    </source>
</evidence>
<keyword evidence="12 17" id="KW-0067">ATP-binding</keyword>
<dbReference type="InterPro" id="IPR002902">
    <property type="entry name" value="GNK2"/>
</dbReference>
<dbReference type="FunFam" id="3.30.430.20:FF:000003">
    <property type="entry name" value="Cysteine-rich RLK (RECEPTOR-like protein kinase) 10"/>
    <property type="match status" value="1"/>
</dbReference>
<evidence type="ECO:0000259" key="20">
    <source>
        <dbReference type="PROSITE" id="PS50011"/>
    </source>
</evidence>
<dbReference type="InterPro" id="IPR011009">
    <property type="entry name" value="Kinase-like_dom_sf"/>
</dbReference>
<feature type="binding site" evidence="17">
    <location>
        <position position="369"/>
    </location>
    <ligand>
        <name>ATP</name>
        <dbReference type="ChEBI" id="CHEBI:30616"/>
    </ligand>
</feature>
<keyword evidence="10 17" id="KW-0547">Nucleotide-binding</keyword>
<name>A0A1D1YAD8_9ARAE</name>
<keyword evidence="9" id="KW-0677">Repeat</keyword>
<comment type="subcellular location">
    <subcellularLocation>
        <location evidence="1">Membrane</location>
        <topology evidence="1">Single-pass membrane protein</topology>
    </subcellularLocation>
    <subcellularLocation>
        <location evidence="2">Secreted</location>
    </subcellularLocation>
</comment>
<proteinExistence type="inferred from homology"/>
<evidence type="ECO:0000256" key="11">
    <source>
        <dbReference type="ARBA" id="ARBA00022777"/>
    </source>
</evidence>
<keyword evidence="6" id="KW-0808">Transferase</keyword>
<protein>
    <submittedName>
        <fullName evidence="22">Cysteine-rich receptor-like protein kinase 25</fullName>
    </submittedName>
</protein>
<dbReference type="AlphaFoldDB" id="A0A1D1YAD8"/>
<dbReference type="Gene3D" id="3.30.200.20">
    <property type="entry name" value="Phosphorylase Kinase, domain 1"/>
    <property type="match status" value="1"/>
</dbReference>
<evidence type="ECO:0000259" key="21">
    <source>
        <dbReference type="PROSITE" id="PS51473"/>
    </source>
</evidence>
<organism evidence="22">
    <name type="scientific">Anthurium amnicola</name>
    <dbReference type="NCBI Taxonomy" id="1678845"/>
    <lineage>
        <taxon>Eukaryota</taxon>
        <taxon>Viridiplantae</taxon>
        <taxon>Streptophyta</taxon>
        <taxon>Embryophyta</taxon>
        <taxon>Tracheophyta</taxon>
        <taxon>Spermatophyta</taxon>
        <taxon>Magnoliopsida</taxon>
        <taxon>Liliopsida</taxon>
        <taxon>Araceae</taxon>
        <taxon>Pothoideae</taxon>
        <taxon>Potheae</taxon>
        <taxon>Anthurium</taxon>
    </lineage>
</organism>
<keyword evidence="11 22" id="KW-0418">Kinase</keyword>
<accession>A0A1D1YAD8</accession>
<dbReference type="FunFam" id="3.30.200.20:FF:000142">
    <property type="entry name" value="Cysteine-rich receptor-like protein kinase 10"/>
    <property type="match status" value="1"/>
</dbReference>
<feature type="transmembrane region" description="Helical" evidence="18">
    <location>
        <begin position="281"/>
        <end position="303"/>
    </location>
</feature>
<evidence type="ECO:0000256" key="8">
    <source>
        <dbReference type="ARBA" id="ARBA00022729"/>
    </source>
</evidence>
<dbReference type="GO" id="GO:0004674">
    <property type="term" value="F:protein serine/threonine kinase activity"/>
    <property type="evidence" value="ECO:0007669"/>
    <property type="project" value="UniProtKB-KW"/>
</dbReference>
<dbReference type="GO" id="GO:0005576">
    <property type="term" value="C:extracellular region"/>
    <property type="evidence" value="ECO:0007669"/>
    <property type="project" value="UniProtKB-SubCell"/>
</dbReference>
<keyword evidence="8 19" id="KW-0732">Signal</keyword>
<feature type="domain" description="Gnk2-homologous" evidence="21">
    <location>
        <begin position="142"/>
        <end position="247"/>
    </location>
</feature>
<evidence type="ECO:0000256" key="4">
    <source>
        <dbReference type="ARBA" id="ARBA00022527"/>
    </source>
</evidence>
<evidence type="ECO:0000256" key="15">
    <source>
        <dbReference type="ARBA" id="ARBA00023180"/>
    </source>
</evidence>
<keyword evidence="14 18" id="KW-0472">Membrane</keyword>
<evidence type="ECO:0000313" key="22">
    <source>
        <dbReference type="EMBL" id="JAT51587.1"/>
    </source>
</evidence>
<dbReference type="InterPro" id="IPR001245">
    <property type="entry name" value="Ser-Thr/Tyr_kinase_cat_dom"/>
</dbReference>
<evidence type="ECO:0000256" key="1">
    <source>
        <dbReference type="ARBA" id="ARBA00004167"/>
    </source>
</evidence>
<dbReference type="CDD" id="cd23509">
    <property type="entry name" value="Gnk2-like"/>
    <property type="match status" value="2"/>
</dbReference>
<evidence type="ECO:0000256" key="17">
    <source>
        <dbReference type="PROSITE-ProRule" id="PRU10141"/>
    </source>
</evidence>
<evidence type="ECO:0000256" key="12">
    <source>
        <dbReference type="ARBA" id="ARBA00022840"/>
    </source>
</evidence>
<dbReference type="Pfam" id="PF01657">
    <property type="entry name" value="Stress-antifung"/>
    <property type="match status" value="2"/>
</dbReference>
<feature type="domain" description="Protein kinase" evidence="20">
    <location>
        <begin position="341"/>
        <end position="440"/>
    </location>
</feature>
<dbReference type="InterPro" id="IPR017441">
    <property type="entry name" value="Protein_kinase_ATP_BS"/>
</dbReference>
<sequence>MTKASSLFHGRLQPPLLLTSLLLLATDCPGFLASRLVYNTCAVGGNYTANSVFQANLDRLLSSLTSTAPATGYSNDTTGGDPDKVRGLALCRGDTTVDKCRECLDGAARQVVQLCPYSKAATVWYDECHLRYSNESFFGTSAGGQTAMASEVNETDPAAFERSLGGLLDVLVSRAVRSPKMFAAGVVDYTSLRKMYGLAQCTRDLAADDCDVCLRGEITEIPNCCKGRIGGRVVGGSCYLRFDLYPFYNATGVAAADPLPPPPTPLASGATNSGKRNTLKIVIAMMIPLIISVAITIGILIYLQRRKRERKVLNGRGGEEIGHVECLLFDLESLRLATMNFSDLNKLGEGGFGTVYKGVFPSGQRIAVKRLLKNSGQGLGELKNEVDLVAKLQHRNLVRLLGYCLEDQEKLLVYEYLPNKSLDRFLFGMLLLLIIFSGLL</sequence>
<dbReference type="GO" id="GO:0016020">
    <property type="term" value="C:membrane"/>
    <property type="evidence" value="ECO:0007669"/>
    <property type="project" value="UniProtKB-SubCell"/>
</dbReference>
<evidence type="ECO:0000256" key="10">
    <source>
        <dbReference type="ARBA" id="ARBA00022741"/>
    </source>
</evidence>
<dbReference type="PANTHER" id="PTHR32411:SF43">
    <property type="entry name" value="CYSTEINE-RICH REPEAT SECRETORY PROTEIN 38"/>
    <property type="match status" value="1"/>
</dbReference>
<evidence type="ECO:0000256" key="2">
    <source>
        <dbReference type="ARBA" id="ARBA00004613"/>
    </source>
</evidence>
<dbReference type="InterPro" id="IPR000719">
    <property type="entry name" value="Prot_kinase_dom"/>
</dbReference>
<evidence type="ECO:0000256" key="19">
    <source>
        <dbReference type="SAM" id="SignalP"/>
    </source>
</evidence>
<dbReference type="GO" id="GO:0005524">
    <property type="term" value="F:ATP binding"/>
    <property type="evidence" value="ECO:0007669"/>
    <property type="project" value="UniProtKB-UniRule"/>
</dbReference>
<evidence type="ECO:0000256" key="3">
    <source>
        <dbReference type="ARBA" id="ARBA00022525"/>
    </source>
</evidence>
<dbReference type="InterPro" id="IPR038408">
    <property type="entry name" value="GNK2_sf"/>
</dbReference>
<evidence type="ECO:0000256" key="13">
    <source>
        <dbReference type="ARBA" id="ARBA00022989"/>
    </source>
</evidence>
<evidence type="ECO:0000256" key="5">
    <source>
        <dbReference type="ARBA" id="ARBA00022553"/>
    </source>
</evidence>
<comment type="similarity">
    <text evidence="16">Belongs to the cysteine-rich repeat secretory protein family.</text>
</comment>
<feature type="signal peptide" evidence="19">
    <location>
        <begin position="1"/>
        <end position="33"/>
    </location>
</feature>
<gene>
    <name evidence="22" type="primary">CRK25_15</name>
    <name evidence="22" type="ORF">g.118234</name>
</gene>
<keyword evidence="22" id="KW-0675">Receptor</keyword>
<evidence type="ECO:0000256" key="18">
    <source>
        <dbReference type="SAM" id="Phobius"/>
    </source>
</evidence>
<keyword evidence="3" id="KW-0964">Secreted</keyword>
<dbReference type="SUPFAM" id="SSF56112">
    <property type="entry name" value="Protein kinase-like (PK-like)"/>
    <property type="match status" value="1"/>
</dbReference>
<keyword evidence="4" id="KW-0723">Serine/threonine-protein kinase</keyword>
<keyword evidence="13 18" id="KW-1133">Transmembrane helix</keyword>
<evidence type="ECO:0000256" key="14">
    <source>
        <dbReference type="ARBA" id="ARBA00023136"/>
    </source>
</evidence>
<keyword evidence="5" id="KW-0597">Phosphoprotein</keyword>
<feature type="domain" description="Gnk2-homologous" evidence="21">
    <location>
        <begin position="35"/>
        <end position="137"/>
    </location>
</feature>
<dbReference type="PROSITE" id="PS51473">
    <property type="entry name" value="GNK2"/>
    <property type="match status" value="2"/>
</dbReference>
<dbReference type="EMBL" id="GDJX01016349">
    <property type="protein sequence ID" value="JAT51587.1"/>
    <property type="molecule type" value="Transcribed_RNA"/>
</dbReference>
<dbReference type="InterPro" id="IPR050581">
    <property type="entry name" value="CRR_secretory_protein"/>
</dbReference>
<evidence type="ECO:0000256" key="9">
    <source>
        <dbReference type="ARBA" id="ARBA00022737"/>
    </source>
</evidence>
<keyword evidence="7 18" id="KW-0812">Transmembrane</keyword>
<evidence type="ECO:0000256" key="6">
    <source>
        <dbReference type="ARBA" id="ARBA00022679"/>
    </source>
</evidence>
<dbReference type="Pfam" id="PF07714">
    <property type="entry name" value="PK_Tyr_Ser-Thr"/>
    <property type="match status" value="1"/>
</dbReference>
<keyword evidence="15" id="KW-0325">Glycoprotein</keyword>
<evidence type="ECO:0000256" key="16">
    <source>
        <dbReference type="ARBA" id="ARBA00038515"/>
    </source>
</evidence>
<feature type="chain" id="PRO_5008900071" evidence="19">
    <location>
        <begin position="34"/>
        <end position="440"/>
    </location>
</feature>
<reference evidence="22" key="1">
    <citation type="submission" date="2015-07" db="EMBL/GenBank/DDBJ databases">
        <title>Transcriptome Assembly of Anthurium amnicola.</title>
        <authorList>
            <person name="Suzuki J."/>
        </authorList>
    </citation>
    <scope>NUCLEOTIDE SEQUENCE</scope>
</reference>